<gene>
    <name evidence="1" type="ORF">ABS24_09330</name>
</gene>
<dbReference type="AlphaFoldDB" id="A0A0R2U6R9"/>
<organism evidence="1 2">
    <name type="scientific">SAR92 bacterium BACL26 MAG-121220-bin70</name>
    <dbReference type="NCBI Taxonomy" id="1655626"/>
    <lineage>
        <taxon>Bacteria</taxon>
        <taxon>Pseudomonadati</taxon>
        <taxon>Pseudomonadota</taxon>
        <taxon>Gammaproteobacteria</taxon>
        <taxon>Cellvibrionales</taxon>
        <taxon>Porticoccaceae</taxon>
        <taxon>SAR92 clade</taxon>
    </lineage>
</organism>
<protein>
    <submittedName>
        <fullName evidence="1">Uncharacterized protein</fullName>
    </submittedName>
</protein>
<comment type="caution">
    <text evidence="1">The sequence shown here is derived from an EMBL/GenBank/DDBJ whole genome shotgun (WGS) entry which is preliminary data.</text>
</comment>
<evidence type="ECO:0000313" key="1">
    <source>
        <dbReference type="EMBL" id="KRO94958.1"/>
    </source>
</evidence>
<dbReference type="EMBL" id="LICA01000120">
    <property type="protein sequence ID" value="KRO94958.1"/>
    <property type="molecule type" value="Genomic_DNA"/>
</dbReference>
<reference evidence="1 2" key="1">
    <citation type="submission" date="2015-10" db="EMBL/GenBank/DDBJ databases">
        <title>Metagenome-Assembled Genomes uncover a global brackish microbiome.</title>
        <authorList>
            <person name="Hugerth L.W."/>
            <person name="Larsson J."/>
            <person name="Alneberg J."/>
            <person name="Lindh M.V."/>
            <person name="Legrand C."/>
            <person name="Pinhassi J."/>
            <person name="Andersson A.F."/>
        </authorList>
    </citation>
    <scope>NUCLEOTIDE SEQUENCE [LARGE SCALE GENOMIC DNA]</scope>
    <source>
        <strain evidence="1">BACL26 MAG-121220-bin70</strain>
    </source>
</reference>
<evidence type="ECO:0000313" key="2">
    <source>
        <dbReference type="Proteomes" id="UP000051213"/>
    </source>
</evidence>
<dbReference type="Proteomes" id="UP000051213">
    <property type="component" value="Unassembled WGS sequence"/>
</dbReference>
<name>A0A0R2U6R9_9GAMM</name>
<sequence length="60" mass="6801">MIEKIRAALKAIKLTKNIQPVLLSEDERVRRVFRPPLYPATAKEHNSGYNNRVTGGIVNL</sequence>
<accession>A0A0R2U6R9</accession>
<proteinExistence type="predicted"/>